<dbReference type="OrthoDB" id="3796566at2759"/>
<gene>
    <name evidence="2" type="ORF">CC84DRAFT_1173755</name>
</gene>
<proteinExistence type="predicted"/>
<accession>A0A177CNB0</accession>
<feature type="compositionally biased region" description="Low complexity" evidence="1">
    <location>
        <begin position="152"/>
        <end position="161"/>
    </location>
</feature>
<dbReference type="GeneID" id="28763541"/>
<evidence type="ECO:0000256" key="1">
    <source>
        <dbReference type="SAM" id="MobiDB-lite"/>
    </source>
</evidence>
<feature type="region of interest" description="Disordered" evidence="1">
    <location>
        <begin position="152"/>
        <end position="217"/>
    </location>
</feature>
<name>A0A177CNB0_9PLEO</name>
<organism evidence="2 3">
    <name type="scientific">Paraphaeosphaeria sporulosa</name>
    <dbReference type="NCBI Taxonomy" id="1460663"/>
    <lineage>
        <taxon>Eukaryota</taxon>
        <taxon>Fungi</taxon>
        <taxon>Dikarya</taxon>
        <taxon>Ascomycota</taxon>
        <taxon>Pezizomycotina</taxon>
        <taxon>Dothideomycetes</taxon>
        <taxon>Pleosporomycetidae</taxon>
        <taxon>Pleosporales</taxon>
        <taxon>Massarineae</taxon>
        <taxon>Didymosphaeriaceae</taxon>
        <taxon>Paraphaeosphaeria</taxon>
    </lineage>
</organism>
<protein>
    <submittedName>
        <fullName evidence="2">Uncharacterized protein</fullName>
    </submittedName>
</protein>
<dbReference type="EMBL" id="KV441550">
    <property type="protein sequence ID" value="OAG08237.1"/>
    <property type="molecule type" value="Genomic_DNA"/>
</dbReference>
<keyword evidence="3" id="KW-1185">Reference proteome</keyword>
<evidence type="ECO:0000313" key="3">
    <source>
        <dbReference type="Proteomes" id="UP000077069"/>
    </source>
</evidence>
<evidence type="ECO:0000313" key="2">
    <source>
        <dbReference type="EMBL" id="OAG08237.1"/>
    </source>
</evidence>
<feature type="compositionally biased region" description="Acidic residues" evidence="1">
    <location>
        <begin position="189"/>
        <end position="211"/>
    </location>
</feature>
<dbReference type="Proteomes" id="UP000077069">
    <property type="component" value="Unassembled WGS sequence"/>
</dbReference>
<dbReference type="InParanoid" id="A0A177CNB0"/>
<dbReference type="RefSeq" id="XP_018038602.1">
    <property type="nucleotide sequence ID" value="XM_018180055.1"/>
</dbReference>
<sequence>MSQITAFNHPLYSAPSTSNASSLPAAAAIPACNQLTALKAKNFDELMDLAAQVFTGQEDLQSTMSSIMNAIASGPIVHQLAEAIYFRQGHTFVMQYRIDDITRLQQEHEAVAAGIATPDALAGMSDFVLRQRLSSWVSSLGLAEMEVDIDSFSSSSSSSYSSDEDDDFKEPMKEDSQDSGYESKSPDMETNEENDYDGFESMDENTDYESDDDKKLI</sequence>
<reference evidence="2 3" key="1">
    <citation type="submission" date="2016-05" db="EMBL/GenBank/DDBJ databases">
        <title>Comparative analysis of secretome profiles of manganese(II)-oxidizing ascomycete fungi.</title>
        <authorList>
            <consortium name="DOE Joint Genome Institute"/>
            <person name="Zeiner C.A."/>
            <person name="Purvine S.O."/>
            <person name="Zink E.M."/>
            <person name="Wu S."/>
            <person name="Pasa-Tolic L."/>
            <person name="Chaput D.L."/>
            <person name="Haridas S."/>
            <person name="Grigoriev I.V."/>
            <person name="Santelli C.M."/>
            <person name="Hansel C.M."/>
        </authorList>
    </citation>
    <scope>NUCLEOTIDE SEQUENCE [LARGE SCALE GENOMIC DNA]</scope>
    <source>
        <strain evidence="2 3">AP3s5-JAC2a</strain>
    </source>
</reference>
<dbReference type="AlphaFoldDB" id="A0A177CNB0"/>